<gene>
    <name evidence="2" type="ORF">LAX5112_04883</name>
</gene>
<evidence type="ECO:0000313" key="2">
    <source>
        <dbReference type="EMBL" id="CTQ77363.1"/>
    </source>
</evidence>
<organism evidence="2 3">
    <name type="scientific">Roseibium alexandrii</name>
    <dbReference type="NCBI Taxonomy" id="388408"/>
    <lineage>
        <taxon>Bacteria</taxon>
        <taxon>Pseudomonadati</taxon>
        <taxon>Pseudomonadota</taxon>
        <taxon>Alphaproteobacteria</taxon>
        <taxon>Hyphomicrobiales</taxon>
        <taxon>Stappiaceae</taxon>
        <taxon>Roseibium</taxon>
    </lineage>
</organism>
<proteinExistence type="predicted"/>
<keyword evidence="3" id="KW-1185">Reference proteome</keyword>
<feature type="region of interest" description="Disordered" evidence="1">
    <location>
        <begin position="1"/>
        <end position="27"/>
    </location>
</feature>
<sequence>MAGHMAGVHGFGGTAPDQFPLPSKGSHAFGDLKRLARDLGRAQDNPHKIRVHALKSVKARLGEFHGAKSSKWERPE</sequence>
<evidence type="ECO:0000256" key="1">
    <source>
        <dbReference type="SAM" id="MobiDB-lite"/>
    </source>
</evidence>
<evidence type="ECO:0000313" key="3">
    <source>
        <dbReference type="Proteomes" id="UP000053235"/>
    </source>
</evidence>
<dbReference type="AlphaFoldDB" id="A0A0M7AU99"/>
<reference evidence="3" key="1">
    <citation type="submission" date="2015-07" db="EMBL/GenBank/DDBJ databases">
        <authorList>
            <person name="Rodrigo-Torres Lidia"/>
            <person name="Arahal R.David."/>
        </authorList>
    </citation>
    <scope>NUCLEOTIDE SEQUENCE [LARGE SCALE GENOMIC DNA]</scope>
    <source>
        <strain evidence="3">CECT 5112</strain>
    </source>
</reference>
<name>A0A0M7AU99_9HYPH</name>
<protein>
    <submittedName>
        <fullName evidence="2">Uncharacterized protein</fullName>
    </submittedName>
</protein>
<dbReference type="EMBL" id="CXWD01000034">
    <property type="protein sequence ID" value="CTQ77363.1"/>
    <property type="molecule type" value="Genomic_DNA"/>
</dbReference>
<accession>A0A0M7AU99</accession>
<dbReference type="Proteomes" id="UP000053235">
    <property type="component" value="Unassembled WGS sequence"/>
</dbReference>